<dbReference type="GO" id="GO:0031267">
    <property type="term" value="F:small GTPase binding"/>
    <property type="evidence" value="ECO:0007669"/>
    <property type="project" value="TreeGrafter"/>
</dbReference>
<organism evidence="2 3">
    <name type="scientific">Aquarana catesbeiana</name>
    <name type="common">American bullfrog</name>
    <name type="synonym">Rana catesbeiana</name>
    <dbReference type="NCBI Taxonomy" id="8400"/>
    <lineage>
        <taxon>Eukaryota</taxon>
        <taxon>Metazoa</taxon>
        <taxon>Chordata</taxon>
        <taxon>Craniata</taxon>
        <taxon>Vertebrata</taxon>
        <taxon>Euteleostomi</taxon>
        <taxon>Amphibia</taxon>
        <taxon>Batrachia</taxon>
        <taxon>Anura</taxon>
        <taxon>Neobatrachia</taxon>
        <taxon>Ranoidea</taxon>
        <taxon>Ranidae</taxon>
        <taxon>Aquarana</taxon>
    </lineage>
</organism>
<evidence type="ECO:0000259" key="1">
    <source>
        <dbReference type="Pfam" id="PF23554"/>
    </source>
</evidence>
<dbReference type="GO" id="GO:0005737">
    <property type="term" value="C:cytoplasm"/>
    <property type="evidence" value="ECO:0007669"/>
    <property type="project" value="TreeGrafter"/>
</dbReference>
<dbReference type="EMBL" id="KV965793">
    <property type="protein sequence ID" value="PIO23609.1"/>
    <property type="molecule type" value="Genomic_DNA"/>
</dbReference>
<dbReference type="PANTHER" id="PTHR45653">
    <property type="entry name" value="DEDICATOR OF CYTOKINESIS"/>
    <property type="match status" value="1"/>
</dbReference>
<dbReference type="Pfam" id="PF23554">
    <property type="entry name" value="TPR_DOCK"/>
    <property type="match status" value="1"/>
</dbReference>
<evidence type="ECO:0000313" key="2">
    <source>
        <dbReference type="EMBL" id="PIO23609.1"/>
    </source>
</evidence>
<dbReference type="AlphaFoldDB" id="A0A2G9R6Y0"/>
<dbReference type="GO" id="GO:0007264">
    <property type="term" value="P:small GTPase-mediated signal transduction"/>
    <property type="evidence" value="ECO:0007669"/>
    <property type="project" value="InterPro"/>
</dbReference>
<dbReference type="InterPro" id="IPR056372">
    <property type="entry name" value="TPR_DOCK"/>
</dbReference>
<protein>
    <recommendedName>
        <fullName evidence="1">Dedicator of cytokinesis TPR repeats region domain-containing protein</fullName>
    </recommendedName>
</protein>
<dbReference type="GO" id="GO:0005886">
    <property type="term" value="C:plasma membrane"/>
    <property type="evidence" value="ECO:0007669"/>
    <property type="project" value="TreeGrafter"/>
</dbReference>
<dbReference type="InterPro" id="IPR026791">
    <property type="entry name" value="DOCK"/>
</dbReference>
<sequence>MSDTHYQHLLHNFQSKEELKEFLLKIFCVFRNLLKLSVFPPDWTVMRLLASNIIVTTIQYVSPAVHKNFCEGDFDFKVWNSYFSLAVLFINQPSLQMENFAAGKRRRILDKCGIRYFG</sequence>
<name>A0A2G9R6Y0_AQUCT</name>
<feature type="domain" description="Dedicator of cytokinesis TPR repeats region" evidence="1">
    <location>
        <begin position="1"/>
        <end position="113"/>
    </location>
</feature>
<proteinExistence type="predicted"/>
<evidence type="ECO:0000313" key="3">
    <source>
        <dbReference type="Proteomes" id="UP000228934"/>
    </source>
</evidence>
<gene>
    <name evidence="2" type="ORF">AB205_0141420</name>
</gene>
<keyword evidence="3" id="KW-1185">Reference proteome</keyword>
<dbReference type="PANTHER" id="PTHR45653:SF4">
    <property type="entry name" value="DEDICATOR OF CYTOKINESIS PROTEIN 3"/>
    <property type="match status" value="1"/>
</dbReference>
<dbReference type="Proteomes" id="UP000228934">
    <property type="component" value="Unassembled WGS sequence"/>
</dbReference>
<accession>A0A2G9R6Y0</accession>
<reference evidence="3" key="1">
    <citation type="journal article" date="2017" name="Nat. Commun.">
        <title>The North American bullfrog draft genome provides insight into hormonal regulation of long noncoding RNA.</title>
        <authorList>
            <person name="Hammond S.A."/>
            <person name="Warren R.L."/>
            <person name="Vandervalk B.P."/>
            <person name="Kucuk E."/>
            <person name="Khan H."/>
            <person name="Gibb E.A."/>
            <person name="Pandoh P."/>
            <person name="Kirk H."/>
            <person name="Zhao Y."/>
            <person name="Jones M."/>
            <person name="Mungall A.J."/>
            <person name="Coope R."/>
            <person name="Pleasance S."/>
            <person name="Moore R.A."/>
            <person name="Holt R.A."/>
            <person name="Round J.M."/>
            <person name="Ohora S."/>
            <person name="Walle B.V."/>
            <person name="Veldhoen N."/>
            <person name="Helbing C.C."/>
            <person name="Birol I."/>
        </authorList>
    </citation>
    <scope>NUCLEOTIDE SEQUENCE [LARGE SCALE GENOMIC DNA]</scope>
</reference>
<dbReference type="GO" id="GO:0005085">
    <property type="term" value="F:guanyl-nucleotide exchange factor activity"/>
    <property type="evidence" value="ECO:0007669"/>
    <property type="project" value="InterPro"/>
</dbReference>
<dbReference type="OrthoDB" id="18896at2759"/>